<evidence type="ECO:0000256" key="1">
    <source>
        <dbReference type="ARBA" id="ARBA00000971"/>
    </source>
</evidence>
<dbReference type="InterPro" id="IPR037041">
    <property type="entry name" value="Trigger_fac_C_sf"/>
</dbReference>
<dbReference type="RefSeq" id="WP_344975200.1">
    <property type="nucleotide sequence ID" value="NZ_BAABFN010000001.1"/>
</dbReference>
<evidence type="ECO:0000256" key="5">
    <source>
        <dbReference type="ARBA" id="ARBA00016902"/>
    </source>
</evidence>
<comment type="subcellular location">
    <subcellularLocation>
        <location evidence="2">Cytoplasm</location>
    </subcellularLocation>
</comment>
<evidence type="ECO:0000313" key="12">
    <source>
        <dbReference type="EMBL" id="GAA4303183.1"/>
    </source>
</evidence>
<evidence type="ECO:0000256" key="9">
    <source>
        <dbReference type="ARBA" id="ARBA00029986"/>
    </source>
</evidence>
<feature type="domain" description="Trigger factor ribosome-binding bacterial" evidence="10">
    <location>
        <begin position="4"/>
        <end position="151"/>
    </location>
</feature>
<keyword evidence="8" id="KW-0413">Isomerase</keyword>
<comment type="caution">
    <text evidence="12">The sequence shown here is derived from an EMBL/GenBank/DDBJ whole genome shotgun (WGS) entry which is preliminary data.</text>
</comment>
<dbReference type="SUPFAM" id="SSF109998">
    <property type="entry name" value="Triger factor/SurA peptide-binding domain-like"/>
    <property type="match status" value="1"/>
</dbReference>
<dbReference type="NCBIfam" id="TIGR00115">
    <property type="entry name" value="tig"/>
    <property type="match status" value="1"/>
</dbReference>
<dbReference type="InterPro" id="IPR008880">
    <property type="entry name" value="Trigger_fac_C"/>
</dbReference>
<proteinExistence type="inferred from homology"/>
<comment type="catalytic activity">
    <reaction evidence="1">
        <text>[protein]-peptidylproline (omega=180) = [protein]-peptidylproline (omega=0)</text>
        <dbReference type="Rhea" id="RHEA:16237"/>
        <dbReference type="Rhea" id="RHEA-COMP:10747"/>
        <dbReference type="Rhea" id="RHEA-COMP:10748"/>
        <dbReference type="ChEBI" id="CHEBI:83833"/>
        <dbReference type="ChEBI" id="CHEBI:83834"/>
        <dbReference type="EC" id="5.2.1.8"/>
    </reaction>
</comment>
<dbReference type="Proteomes" id="UP001501207">
    <property type="component" value="Unassembled WGS sequence"/>
</dbReference>
<comment type="similarity">
    <text evidence="3">Belongs to the FKBP-type PPIase family. Tig subfamily.</text>
</comment>
<dbReference type="PANTHER" id="PTHR30560">
    <property type="entry name" value="TRIGGER FACTOR CHAPERONE AND PEPTIDYL-PROLYL CIS/TRANS ISOMERASE"/>
    <property type="match status" value="1"/>
</dbReference>
<dbReference type="EMBL" id="BAABFN010000001">
    <property type="protein sequence ID" value="GAA4303183.1"/>
    <property type="molecule type" value="Genomic_DNA"/>
</dbReference>
<name>A0ABP8FGA8_9BACT</name>
<dbReference type="Gene3D" id="3.30.70.1050">
    <property type="entry name" value="Trigger factor ribosome-binding domain"/>
    <property type="match status" value="1"/>
</dbReference>
<evidence type="ECO:0000256" key="8">
    <source>
        <dbReference type="ARBA" id="ARBA00023235"/>
    </source>
</evidence>
<evidence type="ECO:0000256" key="6">
    <source>
        <dbReference type="ARBA" id="ARBA00023110"/>
    </source>
</evidence>
<dbReference type="SUPFAM" id="SSF102735">
    <property type="entry name" value="Trigger factor ribosome-binding domain"/>
    <property type="match status" value="1"/>
</dbReference>
<evidence type="ECO:0000259" key="10">
    <source>
        <dbReference type="Pfam" id="PF05697"/>
    </source>
</evidence>
<evidence type="ECO:0000256" key="4">
    <source>
        <dbReference type="ARBA" id="ARBA00013194"/>
    </source>
</evidence>
<reference evidence="13" key="1">
    <citation type="journal article" date="2019" name="Int. J. Syst. Evol. Microbiol.">
        <title>The Global Catalogue of Microorganisms (GCM) 10K type strain sequencing project: providing services to taxonomists for standard genome sequencing and annotation.</title>
        <authorList>
            <consortium name="The Broad Institute Genomics Platform"/>
            <consortium name="The Broad Institute Genome Sequencing Center for Infectious Disease"/>
            <person name="Wu L."/>
            <person name="Ma J."/>
        </authorList>
    </citation>
    <scope>NUCLEOTIDE SEQUENCE [LARGE SCALE GENOMIC DNA]</scope>
    <source>
        <strain evidence="13">JCM 17664</strain>
    </source>
</reference>
<dbReference type="InterPro" id="IPR036611">
    <property type="entry name" value="Trigger_fac_ribosome-bd_sf"/>
</dbReference>
<dbReference type="InterPro" id="IPR005215">
    <property type="entry name" value="Trig_fac"/>
</dbReference>
<evidence type="ECO:0000313" key="13">
    <source>
        <dbReference type="Proteomes" id="UP001501207"/>
    </source>
</evidence>
<keyword evidence="13" id="KW-1185">Reference proteome</keyword>
<organism evidence="12 13">
    <name type="scientific">Compostibacter hankyongensis</name>
    <dbReference type="NCBI Taxonomy" id="1007089"/>
    <lineage>
        <taxon>Bacteria</taxon>
        <taxon>Pseudomonadati</taxon>
        <taxon>Bacteroidota</taxon>
        <taxon>Chitinophagia</taxon>
        <taxon>Chitinophagales</taxon>
        <taxon>Chitinophagaceae</taxon>
        <taxon>Compostibacter</taxon>
    </lineage>
</organism>
<dbReference type="Pfam" id="PF05697">
    <property type="entry name" value="Trigger_N"/>
    <property type="match status" value="1"/>
</dbReference>
<sequence length="458" mass="52568">MATVTRENIGVLNDKLTVKVAQDDYLPAFEKALKQYSKNASLPGFRKGMVPTGLIKKMHGPAVFADEVVKSVEKELGSYLQEEKLEIFAQPLSLGADTDRLNMNEPGEYAFDFEIGLKPEFDVTPIKDKTTLTRYRITPDEKTVDEEVERLQLKGGKMTEQESVSSEEDAVTVQFEECDAAGTPVEGGIQKENSLLVKYFSPALREQLTGKKKDDHIVFKLADAFDETELKNVLRDLELDPEDEAAAQKHFRLTLLKTEHLEKRALDEDFFKEVYPTDTPATEADFRNKVGEEIARYYDEQTRTRLQNDIFELLVHETPITLPAEFLKKWLQNGEGKNRSSEDAEKEYPQFDHQLRWTLISDKLIRENDIKVSAEELREHAKKQVLGYFGLAGGAGNTEWVDAYLDKLTQDEKYLDQTYRELLTGKLLDWAESQLNIEEKTITLEEFNHLPHNHHHEH</sequence>
<keyword evidence="7" id="KW-0143">Chaperone</keyword>
<gene>
    <name evidence="12" type="primary">tig</name>
    <name evidence="12" type="ORF">GCM10023143_06330</name>
</gene>
<evidence type="ECO:0000256" key="3">
    <source>
        <dbReference type="ARBA" id="ARBA00005464"/>
    </source>
</evidence>
<dbReference type="EC" id="5.2.1.8" evidence="4"/>
<dbReference type="PIRSF" id="PIRSF003095">
    <property type="entry name" value="Trigger_factor"/>
    <property type="match status" value="1"/>
</dbReference>
<dbReference type="PANTHER" id="PTHR30560:SF3">
    <property type="entry name" value="TRIGGER FACTOR-LIKE PROTEIN TIG, CHLOROPLASTIC"/>
    <property type="match status" value="1"/>
</dbReference>
<evidence type="ECO:0000256" key="2">
    <source>
        <dbReference type="ARBA" id="ARBA00004496"/>
    </source>
</evidence>
<dbReference type="InterPro" id="IPR008881">
    <property type="entry name" value="Trigger_fac_ribosome-bd_bac"/>
</dbReference>
<keyword evidence="6" id="KW-0697">Rotamase</keyword>
<dbReference type="InterPro" id="IPR027304">
    <property type="entry name" value="Trigger_fact/SurA_dom_sf"/>
</dbReference>
<evidence type="ECO:0000259" key="11">
    <source>
        <dbReference type="Pfam" id="PF05698"/>
    </source>
</evidence>
<protein>
    <recommendedName>
        <fullName evidence="5">Trigger factor</fullName>
        <ecNumber evidence="4">5.2.1.8</ecNumber>
    </recommendedName>
    <alternativeName>
        <fullName evidence="9">PPIase</fullName>
    </alternativeName>
</protein>
<evidence type="ECO:0000256" key="7">
    <source>
        <dbReference type="ARBA" id="ARBA00023186"/>
    </source>
</evidence>
<accession>A0ABP8FGA8</accession>
<feature type="domain" description="Trigger factor C-terminal" evidence="11">
    <location>
        <begin position="284"/>
        <end position="384"/>
    </location>
</feature>
<dbReference type="Gene3D" id="1.10.3120.10">
    <property type="entry name" value="Trigger factor, C-terminal domain"/>
    <property type="match status" value="1"/>
</dbReference>
<dbReference type="Pfam" id="PF05698">
    <property type="entry name" value="Trigger_C"/>
    <property type="match status" value="1"/>
</dbReference>